<dbReference type="GO" id="GO:0030288">
    <property type="term" value="C:outer membrane-bounded periplasmic space"/>
    <property type="evidence" value="ECO:0007669"/>
    <property type="project" value="TreeGrafter"/>
</dbReference>
<proteinExistence type="predicted"/>
<dbReference type="Gene3D" id="3.90.226.10">
    <property type="entry name" value="2-enoyl-CoA Hydratase, Chain A, domain 1"/>
    <property type="match status" value="1"/>
</dbReference>
<dbReference type="PANTHER" id="PTHR32060">
    <property type="entry name" value="TAIL-SPECIFIC PROTEASE"/>
    <property type="match status" value="1"/>
</dbReference>
<evidence type="ECO:0000313" key="5">
    <source>
        <dbReference type="Proteomes" id="UP000326780"/>
    </source>
</evidence>
<dbReference type="SUPFAM" id="SSF52096">
    <property type="entry name" value="ClpP/crotonase"/>
    <property type="match status" value="1"/>
</dbReference>
<evidence type="ECO:0000256" key="2">
    <source>
        <dbReference type="SAM" id="SignalP"/>
    </source>
</evidence>
<dbReference type="InterPro" id="IPR029045">
    <property type="entry name" value="ClpP/crotonase-like_dom_sf"/>
</dbReference>
<dbReference type="AlphaFoldDB" id="A0A5Q0LZ19"/>
<dbReference type="InterPro" id="IPR036034">
    <property type="entry name" value="PDZ_sf"/>
</dbReference>
<protein>
    <submittedName>
        <fullName evidence="4">Peptidase</fullName>
    </submittedName>
</protein>
<feature type="chain" id="PRO_5024857633" evidence="2">
    <location>
        <begin position="25"/>
        <end position="548"/>
    </location>
</feature>
<dbReference type="GO" id="GO:0004175">
    <property type="term" value="F:endopeptidase activity"/>
    <property type="evidence" value="ECO:0007669"/>
    <property type="project" value="TreeGrafter"/>
</dbReference>
<dbReference type="GO" id="GO:0008236">
    <property type="term" value="F:serine-type peptidase activity"/>
    <property type="evidence" value="ECO:0007669"/>
    <property type="project" value="InterPro"/>
</dbReference>
<dbReference type="GO" id="GO:0007165">
    <property type="term" value="P:signal transduction"/>
    <property type="evidence" value="ECO:0007669"/>
    <property type="project" value="TreeGrafter"/>
</dbReference>
<dbReference type="SUPFAM" id="SSF50156">
    <property type="entry name" value="PDZ domain-like"/>
    <property type="match status" value="1"/>
</dbReference>
<dbReference type="RefSeq" id="WP_153280800.1">
    <property type="nucleotide sequence ID" value="NZ_CP045644.1"/>
</dbReference>
<feature type="region of interest" description="Disordered" evidence="1">
    <location>
        <begin position="36"/>
        <end position="68"/>
    </location>
</feature>
<keyword evidence="2" id="KW-0732">Signal</keyword>
<feature type="compositionally biased region" description="Pro residues" evidence="1">
    <location>
        <begin position="51"/>
        <end position="60"/>
    </location>
</feature>
<dbReference type="PROSITE" id="PS51257">
    <property type="entry name" value="PROKAR_LIPOPROTEIN"/>
    <property type="match status" value="1"/>
</dbReference>
<evidence type="ECO:0000313" key="4">
    <source>
        <dbReference type="EMBL" id="QFZ81837.1"/>
    </source>
</evidence>
<dbReference type="EMBL" id="CP045644">
    <property type="protein sequence ID" value="QFZ81837.1"/>
    <property type="molecule type" value="Genomic_DNA"/>
</dbReference>
<feature type="domain" description="PDZ" evidence="3">
    <location>
        <begin position="198"/>
        <end position="235"/>
    </location>
</feature>
<dbReference type="InterPro" id="IPR005151">
    <property type="entry name" value="Tail-specific_protease"/>
</dbReference>
<gene>
    <name evidence="4" type="ORF">GFK26_03130</name>
</gene>
<reference evidence="4 5" key="1">
    <citation type="submission" date="2019-10" db="EMBL/GenBank/DDBJ databases">
        <title>Complete genome sequence of Variovorax paradoxus 5C-2.</title>
        <authorList>
            <person name="Gogoleva N.E."/>
            <person name="Balkin A.S."/>
        </authorList>
    </citation>
    <scope>NUCLEOTIDE SEQUENCE [LARGE SCALE GENOMIC DNA]</scope>
    <source>
        <strain evidence="4 5">5C-2</strain>
    </source>
</reference>
<dbReference type="Pfam" id="PF03572">
    <property type="entry name" value="Peptidase_S41"/>
    <property type="match status" value="1"/>
</dbReference>
<evidence type="ECO:0000256" key="1">
    <source>
        <dbReference type="SAM" id="MobiDB-lite"/>
    </source>
</evidence>
<dbReference type="PROSITE" id="PS50106">
    <property type="entry name" value="PDZ"/>
    <property type="match status" value="1"/>
</dbReference>
<dbReference type="CDD" id="cd07561">
    <property type="entry name" value="Peptidase_S41_CPP_like"/>
    <property type="match status" value="1"/>
</dbReference>
<accession>A0A5Q0LZ19</accession>
<dbReference type="Gene3D" id="2.30.42.10">
    <property type="match status" value="1"/>
</dbReference>
<dbReference type="GO" id="GO:0006508">
    <property type="term" value="P:proteolysis"/>
    <property type="evidence" value="ECO:0007669"/>
    <property type="project" value="InterPro"/>
</dbReference>
<feature type="signal peptide" evidence="2">
    <location>
        <begin position="1"/>
        <end position="24"/>
    </location>
</feature>
<sequence length="548" mass="58766">MPLFPLRFRFARLLLLSVPMAVLVACGGGGDGGSGASFLPNSGTGITPPTTTTPPTAPPDAPDDGDALRNAPWVEGVFRAASLYKDRCAAPRTGTGYDGKPFADKAGRTVDENNWLRAWTNDTYLWYDEVPDLDPALYATSDYFDLLKTHRATPSGARKDLFHFAYATDRWEGLLHGGTSVDYGAKWAFFADRPPRDLLVAYVEPGSPAAVPDAGLRRGDQVLKINGIDFVNDNTVAGIEILNAGLAPAAPGTRTLFTVRDVVSGIEREVALTAAAVTSMPVQNVKILPNEGRKVGYLQFNDHIGTAELPLKTAFEQLRAAQPTELVVDLRYNGGGYLDMASQLAFMVAGEAKTRDKAFESLRYNNKHTERDPVFGEPLLPTPFWATTLGFLAPIDPPQPLPSLDLRRVYVLTGPDTCSASEAFINGLRGIDIDVVQIGGTTCGKPYGFYPQDNCGTTYFSVQFQSVNAKGFGDYPDGLAPTCAIPDDFGHALGDPAEARLAAALSHQVTGVCPAVPGGRLAKSAASGPDAPLLRKPEGLRNRILRPR</sequence>
<dbReference type="Gene3D" id="3.30.750.170">
    <property type="match status" value="1"/>
</dbReference>
<dbReference type="InterPro" id="IPR041489">
    <property type="entry name" value="PDZ_6"/>
</dbReference>
<name>A0A5Q0LZ19_VARPD</name>
<evidence type="ECO:0000259" key="3">
    <source>
        <dbReference type="PROSITE" id="PS50106"/>
    </source>
</evidence>
<dbReference type="Proteomes" id="UP000326780">
    <property type="component" value="Chromosome"/>
</dbReference>
<dbReference type="Pfam" id="PF17820">
    <property type="entry name" value="PDZ_6"/>
    <property type="match status" value="1"/>
</dbReference>
<dbReference type="InterPro" id="IPR001478">
    <property type="entry name" value="PDZ"/>
</dbReference>
<dbReference type="PANTHER" id="PTHR32060:SF30">
    <property type="entry name" value="CARBOXY-TERMINAL PROCESSING PROTEASE CTPA"/>
    <property type="match status" value="1"/>
</dbReference>
<organism evidence="4 5">
    <name type="scientific">Variovorax paradoxus</name>
    <dbReference type="NCBI Taxonomy" id="34073"/>
    <lineage>
        <taxon>Bacteria</taxon>
        <taxon>Pseudomonadati</taxon>
        <taxon>Pseudomonadota</taxon>
        <taxon>Betaproteobacteria</taxon>
        <taxon>Burkholderiales</taxon>
        <taxon>Comamonadaceae</taxon>
        <taxon>Variovorax</taxon>
    </lineage>
</organism>